<feature type="non-terminal residue" evidence="3">
    <location>
        <position position="1"/>
    </location>
</feature>
<dbReference type="InterPro" id="IPR007226">
    <property type="entry name" value="SRS_dom"/>
</dbReference>
<dbReference type="RefSeq" id="XP_067921808.1">
    <property type="nucleotide sequence ID" value="XM_068066211.1"/>
</dbReference>
<dbReference type="GO" id="GO:0016020">
    <property type="term" value="C:membrane"/>
    <property type="evidence" value="ECO:0007669"/>
    <property type="project" value="InterPro"/>
</dbReference>
<protein>
    <recommendedName>
        <fullName evidence="2">SRS domain-containing protein</fullName>
    </recommendedName>
</protein>
<accession>A0A2C6KRN7</accession>
<keyword evidence="1" id="KW-0472">Membrane</keyword>
<gene>
    <name evidence="3" type="ORF">CSUI_006046</name>
</gene>
<organism evidence="3 4">
    <name type="scientific">Cystoisospora suis</name>
    <dbReference type="NCBI Taxonomy" id="483139"/>
    <lineage>
        <taxon>Eukaryota</taxon>
        <taxon>Sar</taxon>
        <taxon>Alveolata</taxon>
        <taxon>Apicomplexa</taxon>
        <taxon>Conoidasida</taxon>
        <taxon>Coccidia</taxon>
        <taxon>Eucoccidiorida</taxon>
        <taxon>Eimeriorina</taxon>
        <taxon>Sarcocystidae</taxon>
        <taxon>Cystoisospora</taxon>
    </lineage>
</organism>
<dbReference type="GeneID" id="94429422"/>
<evidence type="ECO:0000259" key="2">
    <source>
        <dbReference type="Pfam" id="PF04092"/>
    </source>
</evidence>
<evidence type="ECO:0000313" key="4">
    <source>
        <dbReference type="Proteomes" id="UP000221165"/>
    </source>
</evidence>
<dbReference type="AlphaFoldDB" id="A0A2C6KRN7"/>
<keyword evidence="4" id="KW-1185">Reference proteome</keyword>
<dbReference type="Gene3D" id="2.60.40.1320">
    <property type="entry name" value="SRS domain"/>
    <property type="match status" value="1"/>
</dbReference>
<name>A0A2C6KRN7_9APIC</name>
<dbReference type="Pfam" id="PF04092">
    <property type="entry name" value="SAG"/>
    <property type="match status" value="1"/>
</dbReference>
<dbReference type="Proteomes" id="UP000221165">
    <property type="component" value="Unassembled WGS sequence"/>
</dbReference>
<feature type="transmembrane region" description="Helical" evidence="1">
    <location>
        <begin position="55"/>
        <end position="75"/>
    </location>
</feature>
<proteinExistence type="predicted"/>
<keyword evidence="1" id="KW-0812">Transmembrane</keyword>
<dbReference type="InterPro" id="IPR036755">
    <property type="entry name" value="SRS_dom_sf"/>
</dbReference>
<dbReference type="VEuPathDB" id="ToxoDB:CSUI_006046"/>
<reference evidence="3 4" key="1">
    <citation type="journal article" date="2017" name="Int. J. Parasitol.">
        <title>The genome of the protozoan parasite Cystoisospora suis and a reverse vaccinology approach to identify vaccine candidates.</title>
        <authorList>
            <person name="Palmieri N."/>
            <person name="Shrestha A."/>
            <person name="Ruttkowski B."/>
            <person name="Beck T."/>
            <person name="Vogl C."/>
            <person name="Tomley F."/>
            <person name="Blake D.P."/>
            <person name="Joachim A."/>
        </authorList>
    </citation>
    <scope>NUCLEOTIDE SEQUENCE [LARGE SCALE GENOMIC DNA]</scope>
    <source>
        <strain evidence="3 4">Wien I</strain>
    </source>
</reference>
<keyword evidence="1" id="KW-1133">Transmembrane helix</keyword>
<evidence type="ECO:0000256" key="1">
    <source>
        <dbReference type="SAM" id="Phobius"/>
    </source>
</evidence>
<dbReference type="EMBL" id="MIGC01003019">
    <property type="protein sequence ID" value="PHJ20117.1"/>
    <property type="molecule type" value="Genomic_DNA"/>
</dbReference>
<sequence>EHFPDSPKTIHLGCLYTPPTTASEAKAAEATNTKKTCKVDVVISAKESSATGRTVAALPGLAVGAVVLTTSFLMWF</sequence>
<evidence type="ECO:0000313" key="3">
    <source>
        <dbReference type="EMBL" id="PHJ20117.1"/>
    </source>
</evidence>
<comment type="caution">
    <text evidence="3">The sequence shown here is derived from an EMBL/GenBank/DDBJ whole genome shotgun (WGS) entry which is preliminary data.</text>
</comment>
<feature type="domain" description="SRS" evidence="2">
    <location>
        <begin position="2"/>
        <end position="42"/>
    </location>
</feature>